<accession>A0A418KNX1</accession>
<protein>
    <submittedName>
        <fullName evidence="2">Uncharacterized protein</fullName>
    </submittedName>
</protein>
<dbReference type="Proteomes" id="UP000284057">
    <property type="component" value="Unassembled WGS sequence"/>
</dbReference>
<feature type="region of interest" description="Disordered" evidence="1">
    <location>
        <begin position="11"/>
        <end position="31"/>
    </location>
</feature>
<dbReference type="EMBL" id="QUAL01000158">
    <property type="protein sequence ID" value="RIQ20809.1"/>
    <property type="molecule type" value="Genomic_DNA"/>
</dbReference>
<name>A0A418KNX1_9ACTN</name>
<reference evidence="2 3" key="1">
    <citation type="submission" date="2018-09" db="EMBL/GenBank/DDBJ databases">
        <title>Isolation, diversity and antifungal activity of actinobacteria from wheat.</title>
        <authorList>
            <person name="Han C."/>
        </authorList>
    </citation>
    <scope>NUCLEOTIDE SEQUENCE [LARGE SCALE GENOMIC DNA]</scope>
    <source>
        <strain evidence="2 3">NEAU-YY265</strain>
    </source>
</reference>
<dbReference type="AlphaFoldDB" id="A0A418KNX1"/>
<keyword evidence="3" id="KW-1185">Reference proteome</keyword>
<evidence type="ECO:0000313" key="2">
    <source>
        <dbReference type="EMBL" id="RIQ20809.1"/>
    </source>
</evidence>
<evidence type="ECO:0000313" key="3">
    <source>
        <dbReference type="Proteomes" id="UP000284057"/>
    </source>
</evidence>
<proteinExistence type="predicted"/>
<gene>
    <name evidence="2" type="ORF">DY240_16535</name>
</gene>
<organism evidence="2 3">
    <name type="scientific">Jiangella rhizosphaerae</name>
    <dbReference type="NCBI Taxonomy" id="2293569"/>
    <lineage>
        <taxon>Bacteria</taxon>
        <taxon>Bacillati</taxon>
        <taxon>Actinomycetota</taxon>
        <taxon>Actinomycetes</taxon>
        <taxon>Jiangellales</taxon>
        <taxon>Jiangellaceae</taxon>
        <taxon>Jiangella</taxon>
    </lineage>
</organism>
<sequence>MGDGRDDAILDLGVVGSPGDQPPPEPAERSAHPWRRWALPVAALVVGGLLGAVVADARHDTAELARVGIVSGISNWTPESVDDDGAWVELQLLNIGAQPVQIVGIEADGFHLAPDTGPIEAVDAPVGEWVTVRQDGLVADCAAAAPTRLRVRIRDDGGEERTVTADQQADYGGVAMLWNTECQFGAGYVQFVGPATTSLDATSLTVTLPMFNYSGRPARVTRMVPIAPGLSAAPPELPIEVAGNGTTQVEITWTVEDCSAATAMRGGDGLVEYTVTSGTRQLPEHFPLDADVMVELVRLVTHVCA</sequence>
<evidence type="ECO:0000256" key="1">
    <source>
        <dbReference type="SAM" id="MobiDB-lite"/>
    </source>
</evidence>
<comment type="caution">
    <text evidence="2">The sequence shown here is derived from an EMBL/GenBank/DDBJ whole genome shotgun (WGS) entry which is preliminary data.</text>
</comment>